<keyword evidence="4" id="KW-1185">Reference proteome</keyword>
<feature type="region of interest" description="Disordered" evidence="1">
    <location>
        <begin position="1"/>
        <end position="55"/>
    </location>
</feature>
<keyword evidence="2" id="KW-0812">Transmembrane</keyword>
<accession>A0A420YEA1</accession>
<sequence>MAAVTVDEKLNGLTVTTRSSPFADKPSRETLNSNAPTEKDHRRPSDVSLPTTAHANPFDSDIEAIISHAEGPNGVPLSTQSTRRGPNCQVWPSASDWKQKAKEQKMSGRKCNCLGHLSKRNRIIVKILIGLLIVGTAVGVGLGVSKSLGYGVWKPHDH</sequence>
<feature type="compositionally biased region" description="Basic and acidic residues" evidence="1">
    <location>
        <begin position="1"/>
        <end position="10"/>
    </location>
</feature>
<feature type="region of interest" description="Disordered" evidence="1">
    <location>
        <begin position="69"/>
        <end position="89"/>
    </location>
</feature>
<organism evidence="3 4">
    <name type="scientific">Coniochaeta pulveracea</name>
    <dbReference type="NCBI Taxonomy" id="177199"/>
    <lineage>
        <taxon>Eukaryota</taxon>
        <taxon>Fungi</taxon>
        <taxon>Dikarya</taxon>
        <taxon>Ascomycota</taxon>
        <taxon>Pezizomycotina</taxon>
        <taxon>Sordariomycetes</taxon>
        <taxon>Sordariomycetidae</taxon>
        <taxon>Coniochaetales</taxon>
        <taxon>Coniochaetaceae</taxon>
        <taxon>Coniochaeta</taxon>
    </lineage>
</organism>
<keyword evidence="2" id="KW-1133">Transmembrane helix</keyword>
<dbReference type="AlphaFoldDB" id="A0A420YEA1"/>
<reference evidence="3 4" key="1">
    <citation type="submission" date="2018-08" db="EMBL/GenBank/DDBJ databases">
        <title>Draft genome of the lignicolous fungus Coniochaeta pulveracea.</title>
        <authorList>
            <person name="Borstlap C.J."/>
            <person name="De Witt R.N."/>
            <person name="Botha A."/>
            <person name="Volschenk H."/>
        </authorList>
    </citation>
    <scope>NUCLEOTIDE SEQUENCE [LARGE SCALE GENOMIC DNA]</scope>
    <source>
        <strain evidence="3 4">CAB683</strain>
    </source>
</reference>
<evidence type="ECO:0000313" key="3">
    <source>
        <dbReference type="EMBL" id="RKU46020.1"/>
    </source>
</evidence>
<feature type="transmembrane region" description="Helical" evidence="2">
    <location>
        <begin position="123"/>
        <end position="144"/>
    </location>
</feature>
<dbReference type="EMBL" id="QVQW01000017">
    <property type="protein sequence ID" value="RKU46020.1"/>
    <property type="molecule type" value="Genomic_DNA"/>
</dbReference>
<comment type="caution">
    <text evidence="3">The sequence shown here is derived from an EMBL/GenBank/DDBJ whole genome shotgun (WGS) entry which is preliminary data.</text>
</comment>
<proteinExistence type="predicted"/>
<gene>
    <name evidence="3" type="ORF">DL546_008276</name>
</gene>
<dbReference type="Proteomes" id="UP000275385">
    <property type="component" value="Unassembled WGS sequence"/>
</dbReference>
<protein>
    <submittedName>
        <fullName evidence="3">Uncharacterized protein</fullName>
    </submittedName>
</protein>
<evidence type="ECO:0000256" key="2">
    <source>
        <dbReference type="SAM" id="Phobius"/>
    </source>
</evidence>
<dbReference type="OrthoDB" id="5214669at2759"/>
<name>A0A420YEA1_9PEZI</name>
<keyword evidence="2" id="KW-0472">Membrane</keyword>
<evidence type="ECO:0000313" key="4">
    <source>
        <dbReference type="Proteomes" id="UP000275385"/>
    </source>
</evidence>
<evidence type="ECO:0000256" key="1">
    <source>
        <dbReference type="SAM" id="MobiDB-lite"/>
    </source>
</evidence>